<dbReference type="AlphaFoldDB" id="T1HDN0"/>
<keyword evidence="8 10" id="KW-0675">Receptor</keyword>
<dbReference type="GO" id="GO:0005549">
    <property type="term" value="F:odorant binding"/>
    <property type="evidence" value="ECO:0007669"/>
    <property type="project" value="InterPro"/>
</dbReference>
<evidence type="ECO:0000256" key="10">
    <source>
        <dbReference type="RuleBase" id="RU351113"/>
    </source>
</evidence>
<dbReference type="FunCoup" id="T1HDN0">
    <property type="interactions" value="29"/>
</dbReference>
<evidence type="ECO:0000256" key="8">
    <source>
        <dbReference type="ARBA" id="ARBA00023170"/>
    </source>
</evidence>
<evidence type="ECO:0000256" key="5">
    <source>
        <dbReference type="ARBA" id="ARBA00022725"/>
    </source>
</evidence>
<dbReference type="Proteomes" id="UP000015103">
    <property type="component" value="Unassembled WGS sequence"/>
</dbReference>
<dbReference type="GO" id="GO:0007165">
    <property type="term" value="P:signal transduction"/>
    <property type="evidence" value="ECO:0007669"/>
    <property type="project" value="UniProtKB-KW"/>
</dbReference>
<keyword evidence="3 10" id="KW-0716">Sensory transduction</keyword>
<keyword evidence="5 10" id="KW-0552">Olfaction</keyword>
<evidence type="ECO:0000313" key="11">
    <source>
        <dbReference type="EnsemblMetazoa" id="RPRC002152-PA"/>
    </source>
</evidence>
<protein>
    <recommendedName>
        <fullName evidence="10">Odorant receptor</fullName>
    </recommendedName>
</protein>
<evidence type="ECO:0000313" key="12">
    <source>
        <dbReference type="Proteomes" id="UP000015103"/>
    </source>
</evidence>
<sequence>MQRIRSLIQHFDRYSDEVAEKCIIDEYNHLLKVSLFYPSLKSPLAAGIHLLQFVIYVVTLIFHLAIIAITVIKSQPQDFLIVIHTVHFGFIMFLFLSFIFMTNSVRYELCISHKIIGQGVYTYEDEEVSDEESNMKRKYEAIKRKLKLILPSMNLVAGLFVVVIGPWVDSILASGNLKTFTDSGINLALPVPIWHPLDTHDSLNFYIAFYGECICAHIVIVILASASCCYFTCTLHVIIQLERLIMSVRNLEKRAISMYRRRVPTSENQLKKDILYENAAYMECLEFCFRQNIQHHLQILRFNRLVNILTRGPVFATFFAGGVILGMSALVITLGNEKPGILLGTLSVAMTELANITAICKAGQTITDLNEDLHLMFYSVPWQRFSKSLKSSLYIVQEMTCRDMIVNGMFNFTANMETYGSILNTAYSCFSLLIAFKSAD</sequence>
<dbReference type="STRING" id="13249.T1HDN0"/>
<keyword evidence="12" id="KW-1185">Reference proteome</keyword>
<proteinExistence type="inferred from homology"/>
<keyword evidence="7 10" id="KW-0472">Membrane</keyword>
<evidence type="ECO:0000256" key="2">
    <source>
        <dbReference type="ARBA" id="ARBA00022475"/>
    </source>
</evidence>
<evidence type="ECO:0000256" key="6">
    <source>
        <dbReference type="ARBA" id="ARBA00022989"/>
    </source>
</evidence>
<keyword evidence="6 10" id="KW-1133">Transmembrane helix</keyword>
<comment type="similarity">
    <text evidence="10">Belongs to the insect chemoreceptor superfamily. Heteromeric odorant receptor channel (TC 1.A.69) family.</text>
</comment>
<feature type="transmembrane region" description="Helical" evidence="10">
    <location>
        <begin position="50"/>
        <end position="73"/>
    </location>
</feature>
<feature type="transmembrane region" description="Helical" evidence="10">
    <location>
        <begin position="79"/>
        <end position="101"/>
    </location>
</feature>
<feature type="transmembrane region" description="Helical" evidence="10">
    <location>
        <begin position="207"/>
        <end position="239"/>
    </location>
</feature>
<evidence type="ECO:0000256" key="7">
    <source>
        <dbReference type="ARBA" id="ARBA00023136"/>
    </source>
</evidence>
<feature type="transmembrane region" description="Helical" evidence="10">
    <location>
        <begin position="314"/>
        <end position="335"/>
    </location>
</feature>
<keyword evidence="4 10" id="KW-0812">Transmembrane</keyword>
<dbReference type="PANTHER" id="PTHR21137:SF35">
    <property type="entry name" value="ODORANT RECEPTOR 19A-RELATED"/>
    <property type="match status" value="1"/>
</dbReference>
<accession>T1HDN0</accession>
<name>T1HDN0_RHOPR</name>
<evidence type="ECO:0000256" key="1">
    <source>
        <dbReference type="ARBA" id="ARBA00004651"/>
    </source>
</evidence>
<keyword evidence="2" id="KW-1003">Cell membrane</keyword>
<dbReference type="EMBL" id="ACPB03020740">
    <property type="status" value="NOT_ANNOTATED_CDS"/>
    <property type="molecule type" value="Genomic_DNA"/>
</dbReference>
<dbReference type="GO" id="GO:0004984">
    <property type="term" value="F:olfactory receptor activity"/>
    <property type="evidence" value="ECO:0007669"/>
    <property type="project" value="InterPro"/>
</dbReference>
<reference evidence="11" key="1">
    <citation type="submission" date="2015-05" db="UniProtKB">
        <authorList>
            <consortium name="EnsemblMetazoa"/>
        </authorList>
    </citation>
    <scope>IDENTIFICATION</scope>
</reference>
<comment type="subcellular location">
    <subcellularLocation>
        <location evidence="1 10">Cell membrane</location>
        <topology evidence="1 10">Multi-pass membrane protein</topology>
    </subcellularLocation>
</comment>
<dbReference type="VEuPathDB" id="VectorBase:RPRC002152"/>
<comment type="caution">
    <text evidence="10">Lacks conserved residue(s) required for the propagation of feature annotation.</text>
</comment>
<dbReference type="Pfam" id="PF02949">
    <property type="entry name" value="7tm_6"/>
    <property type="match status" value="1"/>
</dbReference>
<evidence type="ECO:0000256" key="9">
    <source>
        <dbReference type="ARBA" id="ARBA00023224"/>
    </source>
</evidence>
<feature type="transmembrane region" description="Helical" evidence="10">
    <location>
        <begin position="146"/>
        <end position="168"/>
    </location>
</feature>
<dbReference type="InParanoid" id="T1HDN0"/>
<dbReference type="InterPro" id="IPR004117">
    <property type="entry name" value="7tm6_olfct_rcpt"/>
</dbReference>
<dbReference type="HOGENOM" id="CLU_047177_0_0_1"/>
<dbReference type="PANTHER" id="PTHR21137">
    <property type="entry name" value="ODORANT RECEPTOR"/>
    <property type="match status" value="1"/>
</dbReference>
<keyword evidence="9 10" id="KW-0807">Transducer</keyword>
<evidence type="ECO:0000256" key="3">
    <source>
        <dbReference type="ARBA" id="ARBA00022606"/>
    </source>
</evidence>
<evidence type="ECO:0000256" key="4">
    <source>
        <dbReference type="ARBA" id="ARBA00022692"/>
    </source>
</evidence>
<dbReference type="GO" id="GO:0005886">
    <property type="term" value="C:plasma membrane"/>
    <property type="evidence" value="ECO:0007669"/>
    <property type="project" value="UniProtKB-SubCell"/>
</dbReference>
<dbReference type="EnsemblMetazoa" id="RPRC002152-RA">
    <property type="protein sequence ID" value="RPRC002152-PA"/>
    <property type="gene ID" value="RPRC002152"/>
</dbReference>
<organism evidence="11 12">
    <name type="scientific">Rhodnius prolixus</name>
    <name type="common">Triatomid bug</name>
    <dbReference type="NCBI Taxonomy" id="13249"/>
    <lineage>
        <taxon>Eukaryota</taxon>
        <taxon>Metazoa</taxon>
        <taxon>Ecdysozoa</taxon>
        <taxon>Arthropoda</taxon>
        <taxon>Hexapoda</taxon>
        <taxon>Insecta</taxon>
        <taxon>Pterygota</taxon>
        <taxon>Neoptera</taxon>
        <taxon>Paraneoptera</taxon>
        <taxon>Hemiptera</taxon>
        <taxon>Heteroptera</taxon>
        <taxon>Panheteroptera</taxon>
        <taxon>Cimicomorpha</taxon>
        <taxon>Reduviidae</taxon>
        <taxon>Triatominae</taxon>
        <taxon>Rhodnius</taxon>
    </lineage>
</organism>